<protein>
    <submittedName>
        <fullName evidence="1">RNA polymerase subunit RPABC4/transcription elongation factor Spt4</fullName>
    </submittedName>
</protein>
<dbReference type="EMBL" id="JARXYA010000023">
    <property type="protein sequence ID" value="MDH6504955.1"/>
    <property type="molecule type" value="Genomic_DNA"/>
</dbReference>
<dbReference type="AlphaFoldDB" id="A0AA43S643"/>
<dbReference type="Proteomes" id="UP001161160">
    <property type="component" value="Unassembled WGS sequence"/>
</dbReference>
<keyword evidence="1" id="KW-0648">Protein biosynthesis</keyword>
<keyword evidence="1" id="KW-0251">Elongation factor</keyword>
<organism evidence="1 2">
    <name type="scientific">Polynucleobacter sphagniphilus</name>
    <dbReference type="NCBI Taxonomy" id="1743169"/>
    <lineage>
        <taxon>Bacteria</taxon>
        <taxon>Pseudomonadati</taxon>
        <taxon>Pseudomonadota</taxon>
        <taxon>Betaproteobacteria</taxon>
        <taxon>Burkholderiales</taxon>
        <taxon>Burkholderiaceae</taxon>
        <taxon>Polynucleobacter</taxon>
    </lineage>
</organism>
<comment type="caution">
    <text evidence="1">The sequence shown here is derived from an EMBL/GenBank/DDBJ whole genome shotgun (WGS) entry which is preliminary data.</text>
</comment>
<name>A0AA43S643_9BURK</name>
<evidence type="ECO:0000313" key="2">
    <source>
        <dbReference type="Proteomes" id="UP001161160"/>
    </source>
</evidence>
<evidence type="ECO:0000313" key="1">
    <source>
        <dbReference type="EMBL" id="MDH6504955.1"/>
    </source>
</evidence>
<gene>
    <name evidence="1" type="ORF">M2127_002284</name>
</gene>
<dbReference type="GO" id="GO:0003746">
    <property type="term" value="F:translation elongation factor activity"/>
    <property type="evidence" value="ECO:0007669"/>
    <property type="project" value="UniProtKB-KW"/>
</dbReference>
<reference evidence="1" key="1">
    <citation type="submission" date="2023-04" db="EMBL/GenBank/DDBJ databases">
        <title>Genome Encyclopedia of Bacteria and Archaea VI: Functional Genomics of Type Strains.</title>
        <authorList>
            <person name="Whitman W."/>
        </authorList>
    </citation>
    <scope>NUCLEOTIDE SEQUENCE</scope>
    <source>
        <strain evidence="1">Enz.4-51</strain>
    </source>
</reference>
<accession>A0AA43S643</accession>
<sequence>MGSRYRFVCPSCKFDCICSIGRERTGSYLSVPMICRQCKDVAEYKVTDPLSLSSSYLGDLSCRVCHSSEYLDEWDGITCPQCQKPMRAIGADVDAKKSDEDFGFGRRGRL</sequence>
<proteinExistence type="predicted"/>
<keyword evidence="2" id="KW-1185">Reference proteome</keyword>